<gene>
    <name evidence="1" type="ORF">ERS370000_03946</name>
</gene>
<accession>A0AAD2J1Y3</accession>
<evidence type="ECO:0000313" key="1">
    <source>
        <dbReference type="EMBL" id="CUJ42708.1"/>
    </source>
</evidence>
<dbReference type="Proteomes" id="UP000044098">
    <property type="component" value="Unassembled WGS sequence"/>
</dbReference>
<protein>
    <submittedName>
        <fullName evidence="1">Uncharacterized protein</fullName>
    </submittedName>
</protein>
<sequence length="428" mass="49124">MKIQDREEGWDGIDAFLEGAVPSSIERVELVTKKQFLPWHKPRKQWLRTYQWNKSISQLAQDLNLAQIERPLNYLSLPGQDLLDIRDLSPVCEEIGVKLKFLGLNYIDPKKPNSKQKQVEQDLSENEVRGMNSVDAASFVINEKFEDISRKESITYDRLINSHDTFDVVNIDLCNSFGHDSPADSTENLYNALHNLFSKQAESRSEDWLFFITTRNSTHTVHTDVWDIFVRIINAKAVVDPDFLPTLISRGVISERAVVDGVLILGQMTRRCHVGVFGVSIGFWITHLLIGQRPAWRVSMLPSYGYHVYLNSEDSSCDMVSLAFRFSKVRIRPNDPHSLARNLVGDYVNEAECKAECEEQILTQHCQQVDIDIFLYENPAHYDEALTRSKELLSSARYDIDHYLNELDVKMKELLGYLREAGLIKQAA</sequence>
<dbReference type="EMBL" id="CYTK01000006">
    <property type="protein sequence ID" value="CUJ42708.1"/>
    <property type="molecule type" value="Genomic_DNA"/>
</dbReference>
<organism evidence="1 2">
    <name type="scientific">Achromobacter aegrifaciens</name>
    <dbReference type="NCBI Taxonomy" id="1287736"/>
    <lineage>
        <taxon>Bacteria</taxon>
        <taxon>Pseudomonadati</taxon>
        <taxon>Pseudomonadota</taxon>
        <taxon>Betaproteobacteria</taxon>
        <taxon>Burkholderiales</taxon>
        <taxon>Alcaligenaceae</taxon>
        <taxon>Achromobacter</taxon>
    </lineage>
</organism>
<dbReference type="RefSeq" id="WP_156337406.1">
    <property type="nucleotide sequence ID" value="NZ_CYTK01000006.1"/>
</dbReference>
<reference evidence="1 2" key="1">
    <citation type="submission" date="2015-09" db="EMBL/GenBank/DDBJ databases">
        <authorList>
            <consortium name="Pathogen Informatics"/>
        </authorList>
    </citation>
    <scope>NUCLEOTIDE SEQUENCE [LARGE SCALE GENOMIC DNA]</scope>
    <source>
        <strain evidence="1 2">2789STDY5608625</strain>
    </source>
</reference>
<comment type="caution">
    <text evidence="1">The sequence shown here is derived from an EMBL/GenBank/DDBJ whole genome shotgun (WGS) entry which is preliminary data.</text>
</comment>
<dbReference type="InterPro" id="IPR058085">
    <property type="entry name" value="PP_RS20740-like"/>
</dbReference>
<name>A0AAD2J1Y3_ACHAE</name>
<evidence type="ECO:0000313" key="2">
    <source>
        <dbReference type="Proteomes" id="UP000044098"/>
    </source>
</evidence>
<proteinExistence type="predicted"/>
<dbReference type="AlphaFoldDB" id="A0AAD2J1Y3"/>
<dbReference type="NCBIfam" id="NF047698">
    <property type="entry name" value="PP_RS20740_fam"/>
    <property type="match status" value="1"/>
</dbReference>